<proteinExistence type="predicted"/>
<dbReference type="GO" id="GO:0046983">
    <property type="term" value="F:protein dimerization activity"/>
    <property type="evidence" value="ECO:0007669"/>
    <property type="project" value="InterPro"/>
</dbReference>
<dbReference type="InParanoid" id="A0A166A666"/>
<feature type="domain" description="HAT C-terminal dimerisation" evidence="2">
    <location>
        <begin position="258"/>
        <end position="327"/>
    </location>
</feature>
<sequence length="359" mass="40451">AKSLQERSSELRKTRFKKIQEDRGVAEPRDLLRNMPIRWSSTKIMLDRAIAHCEDIKQFIRELEHEETKEEKHDTLHTMHIRPAEWLNVSMLLELLSFADDTQIAFSAEKYPTLYFSSDRLLTLTSAWKKRRDDLSLSEFKDALDIALEKLEEYHDISSNSSGHPATLLLSPSTLSARFTCSWARERQTGIIKPNLDGTLSPTSPSLSDVGPRPSTSQKAGLNRLRADAACSSTAPAASSTAAELWRAEYDCFLNTHYDVPEDMSLLRWWGMYAAQLPTWASFGADYLAIMSSSISAEWAFSSAGLTITKHRNRLKGDIVEALQVIKCTLRNDLLVHEQPPSSIVDADLLCEDSDEEDG</sequence>
<feature type="non-terminal residue" evidence="3">
    <location>
        <position position="1"/>
    </location>
</feature>
<gene>
    <name evidence="3" type="ORF">EXIGLDRAFT_564748</name>
</gene>
<dbReference type="PANTHER" id="PTHR23272:SF180">
    <property type="entry name" value="TF-B3 DOMAIN-CONTAINING PROTEIN"/>
    <property type="match status" value="1"/>
</dbReference>
<dbReference type="SUPFAM" id="SSF53098">
    <property type="entry name" value="Ribonuclease H-like"/>
    <property type="match status" value="1"/>
</dbReference>
<feature type="non-terminal residue" evidence="3">
    <location>
        <position position="359"/>
    </location>
</feature>
<dbReference type="EMBL" id="KV426088">
    <property type="protein sequence ID" value="KZV88849.1"/>
    <property type="molecule type" value="Genomic_DNA"/>
</dbReference>
<dbReference type="InterPro" id="IPR012337">
    <property type="entry name" value="RNaseH-like_sf"/>
</dbReference>
<dbReference type="Proteomes" id="UP000077266">
    <property type="component" value="Unassembled WGS sequence"/>
</dbReference>
<keyword evidence="4" id="KW-1185">Reference proteome</keyword>
<feature type="region of interest" description="Disordered" evidence="1">
    <location>
        <begin position="194"/>
        <end position="219"/>
    </location>
</feature>
<accession>A0A166A666</accession>
<reference evidence="3 4" key="1">
    <citation type="journal article" date="2016" name="Mol. Biol. Evol.">
        <title>Comparative Genomics of Early-Diverging Mushroom-Forming Fungi Provides Insights into the Origins of Lignocellulose Decay Capabilities.</title>
        <authorList>
            <person name="Nagy L.G."/>
            <person name="Riley R."/>
            <person name="Tritt A."/>
            <person name="Adam C."/>
            <person name="Daum C."/>
            <person name="Floudas D."/>
            <person name="Sun H."/>
            <person name="Yadav J.S."/>
            <person name="Pangilinan J."/>
            <person name="Larsson K.H."/>
            <person name="Matsuura K."/>
            <person name="Barry K."/>
            <person name="Labutti K."/>
            <person name="Kuo R."/>
            <person name="Ohm R.A."/>
            <person name="Bhattacharya S.S."/>
            <person name="Shirouzu T."/>
            <person name="Yoshinaga Y."/>
            <person name="Martin F.M."/>
            <person name="Grigoriev I.V."/>
            <person name="Hibbett D.S."/>
        </authorList>
    </citation>
    <scope>NUCLEOTIDE SEQUENCE [LARGE SCALE GENOMIC DNA]</scope>
    <source>
        <strain evidence="3 4">HHB12029</strain>
    </source>
</reference>
<evidence type="ECO:0000313" key="4">
    <source>
        <dbReference type="Proteomes" id="UP000077266"/>
    </source>
</evidence>
<dbReference type="AlphaFoldDB" id="A0A166A666"/>
<dbReference type="OrthoDB" id="3062869at2759"/>
<evidence type="ECO:0000259" key="2">
    <source>
        <dbReference type="Pfam" id="PF05699"/>
    </source>
</evidence>
<dbReference type="InterPro" id="IPR008906">
    <property type="entry name" value="HATC_C_dom"/>
</dbReference>
<evidence type="ECO:0000313" key="3">
    <source>
        <dbReference type="EMBL" id="KZV88849.1"/>
    </source>
</evidence>
<evidence type="ECO:0000256" key="1">
    <source>
        <dbReference type="SAM" id="MobiDB-lite"/>
    </source>
</evidence>
<organism evidence="3 4">
    <name type="scientific">Exidia glandulosa HHB12029</name>
    <dbReference type="NCBI Taxonomy" id="1314781"/>
    <lineage>
        <taxon>Eukaryota</taxon>
        <taxon>Fungi</taxon>
        <taxon>Dikarya</taxon>
        <taxon>Basidiomycota</taxon>
        <taxon>Agaricomycotina</taxon>
        <taxon>Agaricomycetes</taxon>
        <taxon>Auriculariales</taxon>
        <taxon>Exidiaceae</taxon>
        <taxon>Exidia</taxon>
    </lineage>
</organism>
<dbReference type="Pfam" id="PF05699">
    <property type="entry name" value="Dimer_Tnp_hAT"/>
    <property type="match status" value="1"/>
</dbReference>
<protein>
    <recommendedName>
        <fullName evidence="2">HAT C-terminal dimerisation domain-containing protein</fullName>
    </recommendedName>
</protein>
<dbReference type="PANTHER" id="PTHR23272">
    <property type="entry name" value="BED FINGER-RELATED"/>
    <property type="match status" value="1"/>
</dbReference>
<name>A0A166A666_EXIGL</name>
<feature type="compositionally biased region" description="Polar residues" evidence="1">
    <location>
        <begin position="198"/>
        <end position="207"/>
    </location>
</feature>